<evidence type="ECO:0000313" key="2">
    <source>
        <dbReference type="Proteomes" id="UP000016543"/>
    </source>
</evidence>
<keyword evidence="2" id="KW-1185">Reference proteome</keyword>
<protein>
    <submittedName>
        <fullName evidence="1">Uncharacterized protein</fullName>
    </submittedName>
</protein>
<comment type="caution">
    <text evidence="1">The sequence shown here is derived from an EMBL/GenBank/DDBJ whole genome shotgun (WGS) entry which is preliminary data.</text>
</comment>
<dbReference type="EMBL" id="AAMX01000031">
    <property type="protein sequence ID" value="EAQ30967.1"/>
    <property type="molecule type" value="Genomic_DNA"/>
</dbReference>
<accession>A0ABM9WJB9</accession>
<dbReference type="Proteomes" id="UP000016543">
    <property type="component" value="Unassembled WGS sequence"/>
</dbReference>
<reference evidence="1 2" key="1">
    <citation type="submission" date="2006-01" db="EMBL/GenBank/DDBJ databases">
        <authorList>
            <person name="Brettar I."/>
            <person name="Hofle M."/>
            <person name="Ferriera S."/>
            <person name="Johnson J."/>
            <person name="Kravitz S."/>
            <person name="Halpern A."/>
            <person name="Remington K."/>
            <person name="Beeson K."/>
            <person name="Tran B."/>
            <person name="Rogers Y.-H."/>
            <person name="Friedman R."/>
            <person name="Venter J.C."/>
        </authorList>
    </citation>
    <scope>NUCLEOTIDE SEQUENCE [LARGE SCALE GENOMIC DNA]</scope>
    <source>
        <strain evidence="1 2">OS145</strain>
    </source>
</reference>
<sequence>MGCIDYAVTYVAVPTDNHEQKKRAEFAIAEVLKSSGDQQTQCFNADGDWVRIYKNGEQVDRIWYFADTNEEYTLFKTGLLKYFVTDTAEPEGFSELGIERIIKTKQKKRILGYDLVKYTATKESGTVESYWVSKDLLRNPASYENVTNGVKLIH</sequence>
<proteinExistence type="predicted"/>
<organism evidence="1 2">
    <name type="scientific">Idiomarina baltica OS145</name>
    <dbReference type="NCBI Taxonomy" id="314276"/>
    <lineage>
        <taxon>Bacteria</taxon>
        <taxon>Pseudomonadati</taxon>
        <taxon>Pseudomonadota</taxon>
        <taxon>Gammaproteobacteria</taxon>
        <taxon>Alteromonadales</taxon>
        <taxon>Idiomarinaceae</taxon>
        <taxon>Idiomarina</taxon>
    </lineage>
</organism>
<dbReference type="RefSeq" id="WP_006954155.1">
    <property type="nucleotide sequence ID" value="NZ_AAMX01000031.1"/>
</dbReference>
<evidence type="ECO:0000313" key="1">
    <source>
        <dbReference type="EMBL" id="EAQ30967.1"/>
    </source>
</evidence>
<gene>
    <name evidence="1" type="ORF">OS145_00165</name>
</gene>
<name>A0ABM9WJB9_9GAMM</name>